<name>A0A246K024_9SPHN</name>
<dbReference type="RefSeq" id="WP_088439311.1">
    <property type="nucleotide sequence ID" value="NZ_BMMC01000017.1"/>
</dbReference>
<dbReference type="OrthoDB" id="7183822at2"/>
<dbReference type="InterPro" id="IPR039569">
    <property type="entry name" value="FAS1-like_DH_region"/>
</dbReference>
<organism evidence="2 3">
    <name type="scientific">Sphingopyxis bauzanensis</name>
    <dbReference type="NCBI Taxonomy" id="651663"/>
    <lineage>
        <taxon>Bacteria</taxon>
        <taxon>Pseudomonadati</taxon>
        <taxon>Pseudomonadota</taxon>
        <taxon>Alphaproteobacteria</taxon>
        <taxon>Sphingomonadales</taxon>
        <taxon>Sphingomonadaceae</taxon>
        <taxon>Sphingopyxis</taxon>
    </lineage>
</organism>
<dbReference type="AlphaFoldDB" id="A0A246K024"/>
<reference evidence="2 3" key="1">
    <citation type="journal article" date="2010" name="Int. J. Syst. Evol. Microbiol.">
        <title>Sphingopyxis bauzanensis sp. nov., a psychrophilic bacterium isolated from soil.</title>
        <authorList>
            <person name="Zhang D.C."/>
            <person name="Liu H.C."/>
            <person name="Xin Y.H."/>
            <person name="Zhou Y.G."/>
            <person name="Schinner F."/>
            <person name="Margesin R."/>
        </authorList>
    </citation>
    <scope>NUCLEOTIDE SEQUENCE [LARGE SCALE GENOMIC DNA]</scope>
    <source>
        <strain evidence="2 3">DSM 22271</strain>
    </source>
</reference>
<evidence type="ECO:0000313" key="3">
    <source>
        <dbReference type="Proteomes" id="UP000197361"/>
    </source>
</evidence>
<dbReference type="SUPFAM" id="SSF54637">
    <property type="entry name" value="Thioesterase/thiol ester dehydrase-isomerase"/>
    <property type="match status" value="2"/>
</dbReference>
<dbReference type="PANTHER" id="PTHR28152">
    <property type="entry name" value="HYDROXYACYL-THIOESTER DEHYDRATASE TYPE 2, MITOCHONDRIAL"/>
    <property type="match status" value="1"/>
</dbReference>
<dbReference type="Pfam" id="PF13452">
    <property type="entry name" value="FAS1_DH_region"/>
    <property type="match status" value="1"/>
</dbReference>
<gene>
    <name evidence="2" type="ORF">CDQ92_01110</name>
</gene>
<evidence type="ECO:0000259" key="1">
    <source>
        <dbReference type="Pfam" id="PF13452"/>
    </source>
</evidence>
<dbReference type="InterPro" id="IPR029069">
    <property type="entry name" value="HotDog_dom_sf"/>
</dbReference>
<proteinExistence type="predicted"/>
<feature type="domain" description="FAS1-like dehydratase" evidence="1">
    <location>
        <begin position="49"/>
        <end position="134"/>
    </location>
</feature>
<accession>A0A246K024</accession>
<dbReference type="GO" id="GO:0019171">
    <property type="term" value="F:(3R)-hydroxyacyl-[acyl-carrier-protein] dehydratase activity"/>
    <property type="evidence" value="ECO:0007669"/>
    <property type="project" value="TreeGrafter"/>
</dbReference>
<dbReference type="InterPro" id="IPR052741">
    <property type="entry name" value="Mitochondrial_HTD2"/>
</dbReference>
<comment type="caution">
    <text evidence="2">The sequence shown here is derived from an EMBL/GenBank/DDBJ whole genome shotgun (WGS) entry which is preliminary data.</text>
</comment>
<dbReference type="Proteomes" id="UP000197361">
    <property type="component" value="Unassembled WGS sequence"/>
</dbReference>
<dbReference type="EMBL" id="NISK01000001">
    <property type="protein sequence ID" value="OWQ98830.1"/>
    <property type="molecule type" value="Genomic_DNA"/>
</dbReference>
<protein>
    <submittedName>
        <fullName evidence="2">Acyl-CoA dehydrogenase</fullName>
    </submittedName>
</protein>
<evidence type="ECO:0000313" key="2">
    <source>
        <dbReference type="EMBL" id="OWQ98830.1"/>
    </source>
</evidence>
<dbReference type="PANTHER" id="PTHR28152:SF1">
    <property type="entry name" value="HYDROXYACYL-THIOESTER DEHYDRATASE TYPE 2, MITOCHONDRIAL"/>
    <property type="match status" value="1"/>
</dbReference>
<dbReference type="Gene3D" id="3.10.129.10">
    <property type="entry name" value="Hotdog Thioesterase"/>
    <property type="match status" value="1"/>
</dbReference>
<sequence>MKNYSDWVGRSETRHDFATAAPLVGLAALLDHDATPPATVTPLGHWLYFLPDARQSAIGADGHPRRDEGGLLPPVPLPRRMWAGGRVEFLAPVAVGAALTRVTTIAAIRAKRGASGDLLFVTLQHDIAADGVPAIREEQDIVYRSAATLAPASTAPTIVTAEGDQEPAEAIRDIVPDPVLLFRYSALTFNAHRIHYDRDYARHVEGYDGLVVHGPLIATLLVDHARREISGLTPQHFSFRAEAPLFDTSAFELCLAHSDRKLRLWAKAPSGRTAMRAELRYRTD</sequence>
<keyword evidence="3" id="KW-1185">Reference proteome</keyword>